<protein>
    <submittedName>
        <fullName evidence="3">RNA polymerase pre-readthrough protein</fullName>
    </submittedName>
</protein>
<dbReference type="InterPro" id="IPR013707">
    <property type="entry name" value="Tombusvirus_p33"/>
</dbReference>
<feature type="transmembrane region" description="Helical" evidence="1">
    <location>
        <begin position="105"/>
        <end position="126"/>
    </location>
</feature>
<feature type="domain" description="Tombusvirus p33" evidence="2">
    <location>
        <begin position="108"/>
        <end position="261"/>
    </location>
</feature>
<evidence type="ECO:0000256" key="1">
    <source>
        <dbReference type="SAM" id="Phobius"/>
    </source>
</evidence>
<evidence type="ECO:0000313" key="3">
    <source>
        <dbReference type="EMBL" id="AAO33939.1"/>
    </source>
</evidence>
<organism evidence="3 4">
    <name type="scientific">Cucumber Bulgarian latent virus</name>
    <dbReference type="NCBI Taxonomy" id="2560401"/>
    <lineage>
        <taxon>Viruses</taxon>
        <taxon>Riboviria</taxon>
        <taxon>Orthornavirae</taxon>
        <taxon>Kitrinoviricota</taxon>
        <taxon>Tolucaviricetes</taxon>
        <taxon>Tolivirales</taxon>
        <taxon>Tombusviridae</taxon>
        <taxon>Procedovirinae</taxon>
        <taxon>Tombusvirus</taxon>
        <taxon>Tombusvirus bulgariaense</taxon>
    </lineage>
</organism>
<feature type="transmembrane region" description="Helical" evidence="1">
    <location>
        <begin position="83"/>
        <end position="99"/>
    </location>
</feature>
<dbReference type="RefSeq" id="NP_835254.1">
    <property type="nucleotide sequence ID" value="NC_004725.1"/>
</dbReference>
<dbReference type="Proteomes" id="UP000202087">
    <property type="component" value="Segment"/>
</dbReference>
<keyword evidence="1" id="KW-0472">Membrane</keyword>
<dbReference type="KEGG" id="vg:1482940"/>
<dbReference type="GeneID" id="1482940"/>
<name>Q80R15_9TOMB</name>
<dbReference type="EMBL" id="AY163842">
    <property type="protein sequence ID" value="AAO33939.1"/>
    <property type="molecule type" value="Genomic_RNA"/>
</dbReference>
<accession>Q80R15</accession>
<sequence>MDTIRRLFGKNQQIFVGQHAIGVETGPKIDMFSLICKVVLRYMQTGKIEHKVDGLSGFVVELLKTDAAAKWDWFMRRARRTDYVGAVSCLSAIAILPLWCAKRWYSRLAVGMLLTPVCVAAAYATLPREKLSTYRLRSEAREHMEDEKEATECLVVEEARQLKGKDGEDIITGSRLTRVVAKTGRPRRRPYAAKIAQVARAKVGYLKNTPENRLIYQRVLIEIMDKDCVRYCDRDGVLPLAIGCCFVYPEGTEEASQLWGSQESLGVK</sequence>
<dbReference type="Pfam" id="PF08500">
    <property type="entry name" value="Tombus_P33"/>
    <property type="match status" value="1"/>
</dbReference>
<keyword evidence="1" id="KW-0812">Transmembrane</keyword>
<keyword evidence="4" id="KW-1185">Reference proteome</keyword>
<dbReference type="GO" id="GO:0003968">
    <property type="term" value="F:RNA-directed RNA polymerase activity"/>
    <property type="evidence" value="ECO:0007669"/>
    <property type="project" value="InterPro"/>
</dbReference>
<evidence type="ECO:0000259" key="2">
    <source>
        <dbReference type="Pfam" id="PF08500"/>
    </source>
</evidence>
<dbReference type="OrthoDB" id="12338at10239"/>
<proteinExistence type="predicted"/>
<keyword evidence="1" id="KW-1133">Transmembrane helix</keyword>
<reference evidence="3 4" key="1">
    <citation type="submission" date="2002-10" db="EMBL/GenBank/DDBJ databases">
        <title>Molecular characterization of a tombusvirus isolated from cucumber in Bulgaria.</title>
        <authorList>
            <person name="Russo M."/>
            <person name="Kostova D."/>
            <person name="Lisa V."/>
            <person name="Marzache C."/>
            <person name="Rubino L."/>
        </authorList>
    </citation>
    <scope>NUCLEOTIDE SEQUENCE [LARGE SCALE GENOMIC DNA]</scope>
</reference>
<evidence type="ECO:0000313" key="4">
    <source>
        <dbReference type="Proteomes" id="UP000202087"/>
    </source>
</evidence>